<dbReference type="EMBL" id="JABZFV010000076">
    <property type="protein sequence ID" value="MBF0934841.1"/>
    <property type="molecule type" value="Genomic_DNA"/>
</dbReference>
<keyword evidence="1" id="KW-0808">Transferase</keyword>
<dbReference type="InterPro" id="IPR000182">
    <property type="entry name" value="GNAT_dom"/>
</dbReference>
<dbReference type="Proteomes" id="UP000757900">
    <property type="component" value="Unassembled WGS sequence"/>
</dbReference>
<dbReference type="PANTHER" id="PTHR43420">
    <property type="entry name" value="ACETYLTRANSFERASE"/>
    <property type="match status" value="1"/>
</dbReference>
<dbReference type="RefSeq" id="WP_303886136.1">
    <property type="nucleotide sequence ID" value="NZ_CALGLG010000056.1"/>
</dbReference>
<dbReference type="InterPro" id="IPR050680">
    <property type="entry name" value="YpeA/RimI_acetyltransf"/>
</dbReference>
<dbReference type="InterPro" id="IPR016181">
    <property type="entry name" value="Acyl_CoA_acyltransferase"/>
</dbReference>
<reference evidence="4" key="1">
    <citation type="submission" date="2020-04" db="EMBL/GenBank/DDBJ databases">
        <title>Deep metagenomics examines the oral microbiome during advanced dental caries in children, revealing novel taxa and co-occurrences with host molecules.</title>
        <authorList>
            <person name="Baker J.L."/>
            <person name="Morton J.T."/>
            <person name="Dinis M."/>
            <person name="Alvarez R."/>
            <person name="Tran N.C."/>
            <person name="Knight R."/>
            <person name="Edlund A."/>
        </authorList>
    </citation>
    <scope>NUCLEOTIDE SEQUENCE</scope>
    <source>
        <strain evidence="4">JCVI_23_bin.16</strain>
    </source>
</reference>
<dbReference type="AlphaFoldDB" id="A0A929MNW9"/>
<gene>
    <name evidence="4" type="ORF">HXK00_04245</name>
</gene>
<dbReference type="SUPFAM" id="SSF55729">
    <property type="entry name" value="Acyl-CoA N-acyltransferases (Nat)"/>
    <property type="match status" value="1"/>
</dbReference>
<dbReference type="PROSITE" id="PS51186">
    <property type="entry name" value="GNAT"/>
    <property type="match status" value="1"/>
</dbReference>
<accession>A0A929MNW9</accession>
<evidence type="ECO:0000256" key="1">
    <source>
        <dbReference type="ARBA" id="ARBA00022679"/>
    </source>
</evidence>
<name>A0A929MNW9_ABIDE</name>
<feature type="domain" description="N-acetyltransferase" evidence="3">
    <location>
        <begin position="1"/>
        <end position="142"/>
    </location>
</feature>
<evidence type="ECO:0000259" key="3">
    <source>
        <dbReference type="PROSITE" id="PS51186"/>
    </source>
</evidence>
<evidence type="ECO:0000313" key="4">
    <source>
        <dbReference type="EMBL" id="MBF0934841.1"/>
    </source>
</evidence>
<dbReference type="Pfam" id="PF00583">
    <property type="entry name" value="Acetyltransf_1"/>
    <property type="match status" value="1"/>
</dbReference>
<sequence>MTHYPVESTELMPEDFYERVFTHGYETYFNQPKPEGLDQSFIWQMKDGERLVAAMNGKIRYQAMEIDNLAIDPDYQGQRLGSQFIDYAKDYARQIGVTSILLTTRTYQAKDFYLKHGFEVYGFLEDVPMPGVGVYYMIYRLK</sequence>
<organism evidence="4 5">
    <name type="scientific">Abiotrophia defectiva</name>
    <name type="common">Streptococcus defectivus</name>
    <dbReference type="NCBI Taxonomy" id="46125"/>
    <lineage>
        <taxon>Bacteria</taxon>
        <taxon>Bacillati</taxon>
        <taxon>Bacillota</taxon>
        <taxon>Bacilli</taxon>
        <taxon>Lactobacillales</taxon>
        <taxon>Aerococcaceae</taxon>
        <taxon>Abiotrophia</taxon>
    </lineage>
</organism>
<evidence type="ECO:0000313" key="5">
    <source>
        <dbReference type="Proteomes" id="UP000757900"/>
    </source>
</evidence>
<proteinExistence type="predicted"/>
<comment type="caution">
    <text evidence="4">The sequence shown here is derived from an EMBL/GenBank/DDBJ whole genome shotgun (WGS) entry which is preliminary data.</text>
</comment>
<evidence type="ECO:0000256" key="2">
    <source>
        <dbReference type="ARBA" id="ARBA00023315"/>
    </source>
</evidence>
<protein>
    <submittedName>
        <fullName evidence="4">GNAT family N-acetyltransferase</fullName>
    </submittedName>
</protein>
<dbReference type="GO" id="GO:0016747">
    <property type="term" value="F:acyltransferase activity, transferring groups other than amino-acyl groups"/>
    <property type="evidence" value="ECO:0007669"/>
    <property type="project" value="InterPro"/>
</dbReference>
<keyword evidence="2" id="KW-0012">Acyltransferase</keyword>
<dbReference type="Gene3D" id="3.40.630.30">
    <property type="match status" value="1"/>
</dbReference>
<dbReference type="CDD" id="cd04301">
    <property type="entry name" value="NAT_SF"/>
    <property type="match status" value="1"/>
</dbReference>